<dbReference type="Proteomes" id="UP000652761">
    <property type="component" value="Unassembled WGS sequence"/>
</dbReference>
<feature type="region of interest" description="Disordered" evidence="1">
    <location>
        <begin position="418"/>
        <end position="439"/>
    </location>
</feature>
<keyword evidence="3" id="KW-1185">Reference proteome</keyword>
<proteinExistence type="predicted"/>
<dbReference type="InterPro" id="IPR004252">
    <property type="entry name" value="Probable_transposase_24"/>
</dbReference>
<dbReference type="AlphaFoldDB" id="A0A843V8V9"/>
<dbReference type="OrthoDB" id="651362at2759"/>
<evidence type="ECO:0000313" key="3">
    <source>
        <dbReference type="Proteomes" id="UP000652761"/>
    </source>
</evidence>
<name>A0A843V8V9_COLES</name>
<sequence>MADEWFPPPPPGVDIEEPASIETVEVQSCDTSGCKHDPTPQIGDGETELIMVPNGLTKPAVEINCQIVRALKTLVISHPDGHFTVLYAVEEHPMKRDDDCKIPEETRDPLVPIMGLQYLAGAVTRLVGKHYIPSHQCLSKREMFRKLWYPPNMDRELLKITEHPGLGWSPRGSYAVDMISLASQARKNPSGVVYDDYPEERSTVELATSTSDRLPQGAMKNHRFTEHSHELRARSAWTSTARANLKHLMYNVRKTAERACASTDKNEWKEHGPVWMRKEYWTELCDIWGAEKLSENSSKAKQNRAAHPEVNVHTSGSVSFATHKARLEVQLKRPPQFQELFDETHKKKGTNDYISEKAREVAESYSRGMDERYGDDDQRPELDPHIWVAASEAPKKGHVYGFRHSLGTTKVISSCSSSVSHATSPFTTPAAPGVSSSAGPTMTPDMFRAIVNETVSQNISTIVSQTVSQMLVELGIPGNRASPAPPAQQPPDYPSRDVGRDDDQDEDDTYAEDL</sequence>
<feature type="compositionally biased region" description="Acidic residues" evidence="1">
    <location>
        <begin position="502"/>
        <end position="514"/>
    </location>
</feature>
<evidence type="ECO:0000256" key="1">
    <source>
        <dbReference type="SAM" id="MobiDB-lite"/>
    </source>
</evidence>
<evidence type="ECO:0000313" key="2">
    <source>
        <dbReference type="EMBL" id="MQL88019.1"/>
    </source>
</evidence>
<accession>A0A843V8V9</accession>
<gene>
    <name evidence="2" type="ORF">Taro_020580</name>
</gene>
<feature type="compositionally biased region" description="Pro residues" evidence="1">
    <location>
        <begin position="483"/>
        <end position="493"/>
    </location>
</feature>
<organism evidence="2 3">
    <name type="scientific">Colocasia esculenta</name>
    <name type="common">Wild taro</name>
    <name type="synonym">Arum esculentum</name>
    <dbReference type="NCBI Taxonomy" id="4460"/>
    <lineage>
        <taxon>Eukaryota</taxon>
        <taxon>Viridiplantae</taxon>
        <taxon>Streptophyta</taxon>
        <taxon>Embryophyta</taxon>
        <taxon>Tracheophyta</taxon>
        <taxon>Spermatophyta</taxon>
        <taxon>Magnoliopsida</taxon>
        <taxon>Liliopsida</taxon>
        <taxon>Araceae</taxon>
        <taxon>Aroideae</taxon>
        <taxon>Colocasieae</taxon>
        <taxon>Colocasia</taxon>
    </lineage>
</organism>
<dbReference type="Pfam" id="PF03004">
    <property type="entry name" value="Transposase_24"/>
    <property type="match status" value="1"/>
</dbReference>
<reference evidence="2" key="1">
    <citation type="submission" date="2017-07" db="EMBL/GenBank/DDBJ databases">
        <title>Taro Niue Genome Assembly and Annotation.</title>
        <authorList>
            <person name="Atibalentja N."/>
            <person name="Keating K."/>
            <person name="Fields C.J."/>
        </authorList>
    </citation>
    <scope>NUCLEOTIDE SEQUENCE</scope>
    <source>
        <strain evidence="2">Niue_2</strain>
        <tissue evidence="2">Leaf</tissue>
    </source>
</reference>
<dbReference type="EMBL" id="NMUH01001023">
    <property type="protein sequence ID" value="MQL88019.1"/>
    <property type="molecule type" value="Genomic_DNA"/>
</dbReference>
<comment type="caution">
    <text evidence="2">The sequence shown here is derived from an EMBL/GenBank/DDBJ whole genome shotgun (WGS) entry which is preliminary data.</text>
</comment>
<feature type="region of interest" description="Disordered" evidence="1">
    <location>
        <begin position="476"/>
        <end position="514"/>
    </location>
</feature>
<protein>
    <submittedName>
        <fullName evidence="2">Uncharacterized protein</fullName>
    </submittedName>
</protein>